<dbReference type="GO" id="GO:0016020">
    <property type="term" value="C:membrane"/>
    <property type="evidence" value="ECO:0007669"/>
    <property type="project" value="UniProtKB-SubCell"/>
</dbReference>
<evidence type="ECO:0000256" key="1">
    <source>
        <dbReference type="ARBA" id="ARBA00004370"/>
    </source>
</evidence>
<feature type="domain" description="Type II/III secretion system secretin-like" evidence="5">
    <location>
        <begin position="208"/>
        <end position="366"/>
    </location>
</feature>
<evidence type="ECO:0000259" key="5">
    <source>
        <dbReference type="Pfam" id="PF00263"/>
    </source>
</evidence>
<name>A0A832G8G3_9BACT</name>
<dbReference type="EMBL" id="DSVI01000026">
    <property type="protein sequence ID" value="HGT49173.1"/>
    <property type="molecule type" value="Genomic_DNA"/>
</dbReference>
<gene>
    <name evidence="6" type="ORF">ENS56_14140</name>
</gene>
<protein>
    <submittedName>
        <fullName evidence="6">Type II and III secretion system protein</fullName>
    </submittedName>
</protein>
<proteinExistence type="inferred from homology"/>
<keyword evidence="3" id="KW-0472">Membrane</keyword>
<comment type="subcellular location">
    <subcellularLocation>
        <location evidence="1">Membrane</location>
    </subcellularLocation>
</comment>
<evidence type="ECO:0000256" key="4">
    <source>
        <dbReference type="RuleBase" id="RU004003"/>
    </source>
</evidence>
<evidence type="ECO:0000256" key="2">
    <source>
        <dbReference type="ARBA" id="ARBA00022729"/>
    </source>
</evidence>
<reference evidence="6" key="1">
    <citation type="journal article" date="2020" name="mSystems">
        <title>Genome- and Community-Level Interaction Insights into Carbon Utilization and Element Cycling Functions of Hydrothermarchaeota in Hydrothermal Sediment.</title>
        <authorList>
            <person name="Zhou Z."/>
            <person name="Liu Y."/>
            <person name="Xu W."/>
            <person name="Pan J."/>
            <person name="Luo Z.H."/>
            <person name="Li M."/>
        </authorList>
    </citation>
    <scope>NUCLEOTIDE SEQUENCE [LARGE SCALE GENOMIC DNA]</scope>
    <source>
        <strain evidence="6">SpSt-500</strain>
    </source>
</reference>
<dbReference type="PANTHER" id="PTHR30332">
    <property type="entry name" value="PROBABLE GENERAL SECRETION PATHWAY PROTEIN D"/>
    <property type="match status" value="1"/>
</dbReference>
<comment type="similarity">
    <text evidence="4">Belongs to the bacterial secretin family.</text>
</comment>
<dbReference type="AlphaFoldDB" id="A0A832G8G3"/>
<evidence type="ECO:0000256" key="3">
    <source>
        <dbReference type="ARBA" id="ARBA00023136"/>
    </source>
</evidence>
<dbReference type="InterPro" id="IPR004846">
    <property type="entry name" value="T2SS/T3SS_dom"/>
</dbReference>
<comment type="caution">
    <text evidence="6">The sequence shown here is derived from an EMBL/GenBank/DDBJ whole genome shotgun (WGS) entry which is preliminary data.</text>
</comment>
<organism evidence="6">
    <name type="scientific">Ignavibacterium album</name>
    <dbReference type="NCBI Taxonomy" id="591197"/>
    <lineage>
        <taxon>Bacteria</taxon>
        <taxon>Pseudomonadati</taxon>
        <taxon>Ignavibacteriota</taxon>
        <taxon>Ignavibacteria</taxon>
        <taxon>Ignavibacteriales</taxon>
        <taxon>Ignavibacteriaceae</taxon>
        <taxon>Ignavibacterium</taxon>
    </lineage>
</organism>
<dbReference type="Pfam" id="PF00263">
    <property type="entry name" value="Secretin"/>
    <property type="match status" value="1"/>
</dbReference>
<dbReference type="GO" id="GO:0009306">
    <property type="term" value="P:protein secretion"/>
    <property type="evidence" value="ECO:0007669"/>
    <property type="project" value="InterPro"/>
</dbReference>
<evidence type="ECO:0000313" key="6">
    <source>
        <dbReference type="EMBL" id="HGT49173.1"/>
    </source>
</evidence>
<sequence length="407" mass="46179">MKTITSILIIVFVLIGDVLPQQRLEKQFKTFRNPDELVTLSQSLPFNEAIALLSKVSETTTGKRVVSTIDSKDPIGIEIEAMPYDKALLVIVQYNGYIFEETEDVIIVKRPGEDKLKSLPEYASFDTREVKISAVFFEMNVSESRKRGIDWKILLSKGDWNVGAELFTQTSSQQQQQTRPPELNLTSEASGKVGSFFGEATALFRWFEEESLGEIIANPSVVVRDKNQGRIQVGSDFSVRTRDFAGNTVEKFFPTGTIIEVTPYIYNEKGVDYILLKILVERSSFSLNEQTTEIRKTNASTQILMLNGEETVLGGLFVNEETQTRNGIPFLKDLPGWFFGLRYLFGSDQIVTTKKELVILLKAELLPTLEERHKNPTSDNLIMKERVESNNRIKFYQLNGTESIENR</sequence>
<accession>A0A832G8G3</accession>
<keyword evidence="2" id="KW-0732">Signal</keyword>
<dbReference type="GO" id="GO:0015627">
    <property type="term" value="C:type II protein secretion system complex"/>
    <property type="evidence" value="ECO:0007669"/>
    <property type="project" value="TreeGrafter"/>
</dbReference>
<dbReference type="PANTHER" id="PTHR30332:SF24">
    <property type="entry name" value="SECRETIN GSPD-RELATED"/>
    <property type="match status" value="1"/>
</dbReference>
<dbReference type="InterPro" id="IPR050810">
    <property type="entry name" value="Bact_Secretion_Sys_Channel"/>
</dbReference>